<reference evidence="2" key="1">
    <citation type="journal article" date="2019" name="Int. J. Syst. Evol. Microbiol.">
        <title>The Global Catalogue of Microorganisms (GCM) 10K type strain sequencing project: providing services to taxonomists for standard genome sequencing and annotation.</title>
        <authorList>
            <consortium name="The Broad Institute Genomics Platform"/>
            <consortium name="The Broad Institute Genome Sequencing Center for Infectious Disease"/>
            <person name="Wu L."/>
            <person name="Ma J."/>
        </authorList>
    </citation>
    <scope>NUCLEOTIDE SEQUENCE [LARGE SCALE GENOMIC DNA]</scope>
    <source>
        <strain evidence="2">JCM 14901</strain>
    </source>
</reference>
<protein>
    <submittedName>
        <fullName evidence="1">Uncharacterized protein</fullName>
    </submittedName>
</protein>
<name>A0ABP5CGK0_9MICO</name>
<dbReference type="EMBL" id="BAAAOG010000006">
    <property type="protein sequence ID" value="GAA1963715.1"/>
    <property type="molecule type" value="Genomic_DNA"/>
</dbReference>
<gene>
    <name evidence="1" type="ORF">GCM10009776_28030</name>
</gene>
<evidence type="ECO:0000313" key="1">
    <source>
        <dbReference type="EMBL" id="GAA1963715.1"/>
    </source>
</evidence>
<sequence>MRILRTKESKLVALESSVPFAVSNLHNEEVFYGRAVPNLAGFQPHNHSVSVSYR</sequence>
<comment type="caution">
    <text evidence="1">The sequence shown here is derived from an EMBL/GenBank/DDBJ whole genome shotgun (WGS) entry which is preliminary data.</text>
</comment>
<evidence type="ECO:0000313" key="2">
    <source>
        <dbReference type="Proteomes" id="UP001499933"/>
    </source>
</evidence>
<organism evidence="1 2">
    <name type="scientific">Microbacterium deminutum</name>
    <dbReference type="NCBI Taxonomy" id="344164"/>
    <lineage>
        <taxon>Bacteria</taxon>
        <taxon>Bacillati</taxon>
        <taxon>Actinomycetota</taxon>
        <taxon>Actinomycetes</taxon>
        <taxon>Micrococcales</taxon>
        <taxon>Microbacteriaceae</taxon>
        <taxon>Microbacterium</taxon>
    </lineage>
</organism>
<dbReference type="Proteomes" id="UP001499933">
    <property type="component" value="Unassembled WGS sequence"/>
</dbReference>
<accession>A0ABP5CGK0</accession>
<proteinExistence type="predicted"/>
<keyword evidence="2" id="KW-1185">Reference proteome</keyword>